<feature type="compositionally biased region" description="Acidic residues" evidence="7">
    <location>
        <begin position="448"/>
        <end position="466"/>
    </location>
</feature>
<dbReference type="FunFam" id="2.30.310.10:FF:000003">
    <property type="entry name" value="Zinc knuckle domain containing protein"/>
    <property type="match status" value="1"/>
</dbReference>
<evidence type="ECO:0000256" key="5">
    <source>
        <dbReference type="ARBA" id="ARBA00070414"/>
    </source>
</evidence>
<keyword evidence="11" id="KW-1185">Reference proteome</keyword>
<comment type="subcellular location">
    <subcellularLocation>
        <location evidence="1">Cytoplasm</location>
    </subcellularLocation>
</comment>
<dbReference type="GO" id="GO:0000049">
    <property type="term" value="F:tRNA binding"/>
    <property type="evidence" value="ECO:0007669"/>
    <property type="project" value="TreeGrafter"/>
</dbReference>
<dbReference type="Pfam" id="PF05833">
    <property type="entry name" value="NFACT_N"/>
    <property type="match status" value="1"/>
</dbReference>
<keyword evidence="4 6" id="KW-0175">Coiled coil</keyword>
<feature type="compositionally biased region" description="Polar residues" evidence="7">
    <location>
        <begin position="820"/>
        <end position="830"/>
    </location>
</feature>
<dbReference type="PANTHER" id="PTHR15239">
    <property type="entry name" value="NUCLEAR EXPORT MEDIATOR FACTOR NEMF"/>
    <property type="match status" value="1"/>
</dbReference>
<feature type="compositionally biased region" description="Basic and acidic residues" evidence="7">
    <location>
        <begin position="973"/>
        <end position="990"/>
    </location>
</feature>
<evidence type="ECO:0000259" key="8">
    <source>
        <dbReference type="Pfam" id="PF05670"/>
    </source>
</evidence>
<protein>
    <recommendedName>
        <fullName evidence="5">Ribosome quality control complex subunit 2</fullName>
    </recommendedName>
</protein>
<feature type="compositionally biased region" description="Polar residues" evidence="7">
    <location>
        <begin position="785"/>
        <end position="804"/>
    </location>
</feature>
<feature type="coiled-coil region" evidence="6">
    <location>
        <begin position="337"/>
        <end position="396"/>
    </location>
</feature>
<evidence type="ECO:0000256" key="6">
    <source>
        <dbReference type="SAM" id="Coils"/>
    </source>
</evidence>
<dbReference type="GO" id="GO:0043023">
    <property type="term" value="F:ribosomal large subunit binding"/>
    <property type="evidence" value="ECO:0007669"/>
    <property type="project" value="TreeGrafter"/>
</dbReference>
<dbReference type="PANTHER" id="PTHR15239:SF6">
    <property type="entry name" value="RIBOSOME QUALITY CONTROL COMPLEX SUBUNIT NEMF"/>
    <property type="match status" value="1"/>
</dbReference>
<feature type="domain" description="NFACT RNA-binding" evidence="8">
    <location>
        <begin position="555"/>
        <end position="668"/>
    </location>
</feature>
<feature type="compositionally biased region" description="Acidic residues" evidence="7">
    <location>
        <begin position="842"/>
        <end position="857"/>
    </location>
</feature>
<evidence type="ECO:0000313" key="10">
    <source>
        <dbReference type="EMBL" id="KAK0515330.1"/>
    </source>
</evidence>
<evidence type="ECO:0000256" key="2">
    <source>
        <dbReference type="ARBA" id="ARBA00008318"/>
    </source>
</evidence>
<feature type="region of interest" description="Disordered" evidence="7">
    <location>
        <begin position="697"/>
        <end position="955"/>
    </location>
</feature>
<feature type="domain" description="NFACT protein C-terminal" evidence="9">
    <location>
        <begin position="1027"/>
        <end position="1143"/>
    </location>
</feature>
<keyword evidence="3" id="KW-0963">Cytoplasm</keyword>
<feature type="compositionally biased region" description="Basic residues" evidence="7">
    <location>
        <begin position="934"/>
        <end position="946"/>
    </location>
</feature>
<dbReference type="Proteomes" id="UP001166286">
    <property type="component" value="Unassembled WGS sequence"/>
</dbReference>
<comment type="caution">
    <text evidence="10">The sequence shown here is derived from an EMBL/GenBank/DDBJ whole genome shotgun (WGS) entry which is preliminary data.</text>
</comment>
<feature type="region of interest" description="Disordered" evidence="7">
    <location>
        <begin position="973"/>
        <end position="1006"/>
    </location>
</feature>
<gene>
    <name evidence="10" type="ORF">JMJ35_002709</name>
</gene>
<dbReference type="AlphaFoldDB" id="A0AA39R7Q2"/>
<feature type="compositionally biased region" description="Gly residues" evidence="7">
    <location>
        <begin position="1148"/>
        <end position="1160"/>
    </location>
</feature>
<reference evidence="10" key="1">
    <citation type="submission" date="2023-03" db="EMBL/GenBank/DDBJ databases">
        <title>Complete genome of Cladonia borealis.</title>
        <authorList>
            <person name="Park H."/>
        </authorList>
    </citation>
    <scope>NUCLEOTIDE SEQUENCE</scope>
    <source>
        <strain evidence="10">ANT050790</strain>
    </source>
</reference>
<evidence type="ECO:0000256" key="1">
    <source>
        <dbReference type="ARBA" id="ARBA00004496"/>
    </source>
</evidence>
<dbReference type="InterPro" id="IPR008532">
    <property type="entry name" value="NFACT_RNA-bd"/>
</dbReference>
<dbReference type="GO" id="GO:0005737">
    <property type="term" value="C:cytoplasm"/>
    <property type="evidence" value="ECO:0007669"/>
    <property type="project" value="UniProtKB-SubCell"/>
</dbReference>
<dbReference type="GO" id="GO:1990116">
    <property type="term" value="P:ribosome-associated ubiquitin-dependent protein catabolic process"/>
    <property type="evidence" value="ECO:0007669"/>
    <property type="project" value="TreeGrafter"/>
</dbReference>
<feature type="compositionally biased region" description="Basic residues" evidence="7">
    <location>
        <begin position="1161"/>
        <end position="1173"/>
    </location>
</feature>
<dbReference type="InterPro" id="IPR051608">
    <property type="entry name" value="RQC_Subunit_NEMF"/>
</dbReference>
<dbReference type="InterPro" id="IPR021846">
    <property type="entry name" value="NFACT-C"/>
</dbReference>
<evidence type="ECO:0000256" key="3">
    <source>
        <dbReference type="ARBA" id="ARBA00022490"/>
    </source>
</evidence>
<feature type="compositionally biased region" description="Acidic residues" evidence="7">
    <location>
        <begin position="725"/>
        <end position="739"/>
    </location>
</feature>
<evidence type="ECO:0000256" key="7">
    <source>
        <dbReference type="SAM" id="MobiDB-lite"/>
    </source>
</evidence>
<dbReference type="Pfam" id="PF05670">
    <property type="entry name" value="NFACT-R_1"/>
    <property type="match status" value="1"/>
</dbReference>
<dbReference type="EMBL" id="JAFEKC020000004">
    <property type="protein sequence ID" value="KAK0515330.1"/>
    <property type="molecule type" value="Genomic_DNA"/>
</dbReference>
<accession>A0AA39R7Q2</accession>
<dbReference type="Pfam" id="PF11923">
    <property type="entry name" value="NFACT-C"/>
    <property type="match status" value="1"/>
</dbReference>
<evidence type="ECO:0000259" key="9">
    <source>
        <dbReference type="Pfam" id="PF11923"/>
    </source>
</evidence>
<dbReference type="GO" id="GO:1990112">
    <property type="term" value="C:RQC complex"/>
    <property type="evidence" value="ECO:0007669"/>
    <property type="project" value="TreeGrafter"/>
</dbReference>
<evidence type="ECO:0000313" key="11">
    <source>
        <dbReference type="Proteomes" id="UP001166286"/>
    </source>
</evidence>
<feature type="compositionally biased region" description="Basic and acidic residues" evidence="7">
    <location>
        <begin position="697"/>
        <end position="724"/>
    </location>
</feature>
<sequence>MKQRFSSLDVKVIAQELSQALCTLRLANIYDLSSRIFLLKFAKPDQRQSFIIDSGFRCHLTSFTRATAAAPSAFVSRLRKFLRTRRVTSVLQIGTDRIIELQFSDGQYRLFLEFYAGGNIVLTDKELNIIALLRIVDEENEKLRVGLKYSLDHRQNYNGIPPLTIERLKAGLQKAIDKSDGVVTIPQKRSKKKPEDALRRALATSLNEYPPMLIDHALRVTAFDSGTPVDEVLKDPSLVEKLMVALREAQKVMNNIEGSGTCKGYIIAKSAKNASSAARNEVKENGEIIHEDLMYEDFHPFRPQQIVDNPDITILEFDGFNKTVDEFFSSIESQKLESRLTEREENAKRKLETARLDHQKRLGGLQQVQELNVRKAQAIEANLQKVQEAIAAVNGLLAQGMDWMDVARLVEMEQQRHNVVAELIKLPLKLYENTVTLLLAEASFEDEADFDGDETGSDVSDSEEERAEGLRSNKASKIVDKRLAVDVDLALSPWSNARQYYEQKKSAAVKEQKTLQSSEKALKSTEKKINADLKKGLKQEKEVMRPQRKSHWFEKFLYFISSDGYLVLAGKDAQQNEILYKKHLRKGDIYVHADLHGAASVIVKNKPGMSESPIPPSTLSQAGTLAVTTSSAWDSKAVMSAWWVVANQVSKTAPTGEYLTTGAFMVQGHKNFLPPAQLLLGFGILFKISEESKARHLKHRIQEDSSSKSSDIVHEAGEEMHDQRDDEDDINQTEDEADDHEQQQSGEDDQDHGLRASETRAVQGNGDQDVKEGSDSESEGVNPLQPYQTKHSVSHFQSQNNNSPAKGPSPEHEDTKHSVSHFQSQNNNSPAKGPFPEHEDASDSESSDSESDAEEETAQDHENPLTQPEQKRHLSARERRLLRKGEPPSLIGPSHGADTNADSEESTQPSTPAPSTPSSTPSGQQVTKSQPLRVRGKHGKRNKIKTKYANQDEEDRALAMRLLGSAAAQEKATEDAAAKATKEEELAAQKERRRKQHALAAEKGKEAEEIRRLNFEEGIETLDEDEVQELSDLDAFVGAPLPGDEILDALVVCGPWDAIGGRCRWRVKLQPGTVRKGKAIREILGTWAKVIADREKKKRPGAGQGNEVMAEEEKVRRREGELIRALREAEIVGVVPVGKVRMMMGTAEAGGKGRGVGVAGKGKRGGKGGKKQR</sequence>
<feature type="region of interest" description="Disordered" evidence="7">
    <location>
        <begin position="448"/>
        <end position="471"/>
    </location>
</feature>
<feature type="compositionally biased region" description="Basic and acidic residues" evidence="7">
    <location>
        <begin position="858"/>
        <end position="886"/>
    </location>
</feature>
<organism evidence="10 11">
    <name type="scientific">Cladonia borealis</name>
    <dbReference type="NCBI Taxonomy" id="184061"/>
    <lineage>
        <taxon>Eukaryota</taxon>
        <taxon>Fungi</taxon>
        <taxon>Dikarya</taxon>
        <taxon>Ascomycota</taxon>
        <taxon>Pezizomycotina</taxon>
        <taxon>Lecanoromycetes</taxon>
        <taxon>OSLEUM clade</taxon>
        <taxon>Lecanoromycetidae</taxon>
        <taxon>Lecanorales</taxon>
        <taxon>Lecanorineae</taxon>
        <taxon>Cladoniaceae</taxon>
        <taxon>Cladonia</taxon>
    </lineage>
</organism>
<dbReference type="Gene3D" id="2.30.310.10">
    <property type="entry name" value="ibrinogen binding protein from staphylococcus aureus domain"/>
    <property type="match status" value="1"/>
</dbReference>
<comment type="similarity">
    <text evidence="2">Belongs to the NEMF family.</text>
</comment>
<name>A0AA39R7Q2_9LECA</name>
<dbReference type="GO" id="GO:0072344">
    <property type="term" value="P:rescue of stalled ribosome"/>
    <property type="evidence" value="ECO:0007669"/>
    <property type="project" value="TreeGrafter"/>
</dbReference>
<proteinExistence type="inferred from homology"/>
<feature type="region of interest" description="Disordered" evidence="7">
    <location>
        <begin position="1148"/>
        <end position="1173"/>
    </location>
</feature>
<evidence type="ECO:0000256" key="4">
    <source>
        <dbReference type="ARBA" id="ARBA00023054"/>
    </source>
</evidence>